<dbReference type="Pfam" id="PF01657">
    <property type="entry name" value="Stress-antifung"/>
    <property type="match status" value="1"/>
</dbReference>
<name>A0AAV2DST3_9ROSI</name>
<protein>
    <recommendedName>
        <fullName evidence="4">Gnk2-homologous domain-containing protein</fullName>
    </recommendedName>
</protein>
<dbReference type="InterPro" id="IPR038408">
    <property type="entry name" value="GNK2_sf"/>
</dbReference>
<gene>
    <name evidence="5" type="ORF">LTRI10_LOCUS18328</name>
</gene>
<evidence type="ECO:0000256" key="2">
    <source>
        <dbReference type="ARBA" id="ARBA00022737"/>
    </source>
</evidence>
<feature type="signal peptide" evidence="3">
    <location>
        <begin position="1"/>
        <end position="30"/>
    </location>
</feature>
<feature type="domain" description="Gnk2-homologous" evidence="4">
    <location>
        <begin position="35"/>
        <end position="144"/>
    </location>
</feature>
<keyword evidence="1 3" id="KW-0732">Signal</keyword>
<keyword evidence="2" id="KW-0677">Repeat</keyword>
<proteinExistence type="predicted"/>
<dbReference type="CDD" id="cd23509">
    <property type="entry name" value="Gnk2-like"/>
    <property type="match status" value="1"/>
</dbReference>
<dbReference type="AlphaFoldDB" id="A0AAV2DST3"/>
<accession>A0AAV2DST3</accession>
<organism evidence="5 6">
    <name type="scientific">Linum trigynum</name>
    <dbReference type="NCBI Taxonomy" id="586398"/>
    <lineage>
        <taxon>Eukaryota</taxon>
        <taxon>Viridiplantae</taxon>
        <taxon>Streptophyta</taxon>
        <taxon>Embryophyta</taxon>
        <taxon>Tracheophyta</taxon>
        <taxon>Spermatophyta</taxon>
        <taxon>Magnoliopsida</taxon>
        <taxon>eudicotyledons</taxon>
        <taxon>Gunneridae</taxon>
        <taxon>Pentapetalae</taxon>
        <taxon>rosids</taxon>
        <taxon>fabids</taxon>
        <taxon>Malpighiales</taxon>
        <taxon>Linaceae</taxon>
        <taxon>Linum</taxon>
    </lineage>
</organism>
<evidence type="ECO:0000256" key="1">
    <source>
        <dbReference type="ARBA" id="ARBA00022729"/>
    </source>
</evidence>
<dbReference type="PROSITE" id="PS51473">
    <property type="entry name" value="GNK2"/>
    <property type="match status" value="1"/>
</dbReference>
<evidence type="ECO:0000313" key="6">
    <source>
        <dbReference type="Proteomes" id="UP001497516"/>
    </source>
</evidence>
<keyword evidence="6" id="KW-1185">Reference proteome</keyword>
<sequence>MKKMAISTSIVFLVAVILLASTTTTRPAEARKKVKVPVLCNKHNFNSTDEPQATAARDEILGRLVGVTSSQPKKKRFCTSTDVDGSGYTITGLATCAARFEECSTCLNRAKELLNQKCRSGSGGQINLVDQNPKCSVRYEKEDKFC</sequence>
<reference evidence="5 6" key="1">
    <citation type="submission" date="2024-04" db="EMBL/GenBank/DDBJ databases">
        <authorList>
            <person name="Fracassetti M."/>
        </authorList>
    </citation>
    <scope>NUCLEOTIDE SEQUENCE [LARGE SCALE GENOMIC DNA]</scope>
</reference>
<dbReference type="Gene3D" id="3.30.430.20">
    <property type="entry name" value="Gnk2 domain, C-X8-C-X2-C motif"/>
    <property type="match status" value="1"/>
</dbReference>
<dbReference type="Proteomes" id="UP001497516">
    <property type="component" value="Chromosome 3"/>
</dbReference>
<evidence type="ECO:0000313" key="5">
    <source>
        <dbReference type="EMBL" id="CAL1376609.1"/>
    </source>
</evidence>
<evidence type="ECO:0000259" key="4">
    <source>
        <dbReference type="PROSITE" id="PS51473"/>
    </source>
</evidence>
<dbReference type="InterPro" id="IPR002902">
    <property type="entry name" value="GNK2"/>
</dbReference>
<evidence type="ECO:0000256" key="3">
    <source>
        <dbReference type="SAM" id="SignalP"/>
    </source>
</evidence>
<dbReference type="EMBL" id="OZ034816">
    <property type="protein sequence ID" value="CAL1376609.1"/>
    <property type="molecule type" value="Genomic_DNA"/>
</dbReference>
<feature type="chain" id="PRO_5043326482" description="Gnk2-homologous domain-containing protein" evidence="3">
    <location>
        <begin position="31"/>
        <end position="146"/>
    </location>
</feature>